<dbReference type="GO" id="GO:0050566">
    <property type="term" value="F:asparaginyl-tRNA synthase (glutamine-hydrolyzing) activity"/>
    <property type="evidence" value="ECO:0007669"/>
    <property type="project" value="RHEA"/>
</dbReference>
<comment type="function">
    <text evidence="7 10">Allows the formation of correctly charged Asn-tRNA(Asn) or Gln-tRNA(Gln) through the transamidation of misacylated Asp-tRNA(Asn) or Glu-tRNA(Gln) in organisms which lack either or both of asparaginyl-tRNA or glutaminyl-tRNA synthetases. The reaction takes place in the presence of glutamine and ATP through an activated phospho-Asp-tRNA(Asn) or phospho-Glu-tRNA(Gln).</text>
</comment>
<evidence type="ECO:0000256" key="1">
    <source>
        <dbReference type="ARBA" id="ARBA00005306"/>
    </source>
</evidence>
<keyword evidence="3 10" id="KW-0436">Ligase</keyword>
<dbReference type="SUPFAM" id="SSF55931">
    <property type="entry name" value="Glutamine synthetase/guanido kinase"/>
    <property type="match status" value="1"/>
</dbReference>
<comment type="caution">
    <text evidence="12">The sequence shown here is derived from an EMBL/GenBank/DDBJ whole genome shotgun (WGS) entry which is preliminary data.</text>
</comment>
<dbReference type="EC" id="6.3.5.-" evidence="10"/>
<keyword evidence="12" id="KW-0808">Transferase</keyword>
<dbReference type="PATRIC" id="fig|1618662.3.peg.394"/>
<protein>
    <recommendedName>
        <fullName evidence="10">Aspartyl/glutamyl-tRNA(Asn/Gln) amidotransferase subunit B</fullName>
        <shortName evidence="10">Asp/Glu-ADT subunit B</shortName>
        <ecNumber evidence="10">6.3.5.-</ecNumber>
    </recommendedName>
</protein>
<evidence type="ECO:0000259" key="11">
    <source>
        <dbReference type="SMART" id="SM00845"/>
    </source>
</evidence>
<dbReference type="NCBIfam" id="TIGR00133">
    <property type="entry name" value="gatB"/>
    <property type="match status" value="1"/>
</dbReference>
<dbReference type="EMBL" id="LCKF01000018">
    <property type="protein sequence ID" value="KKT91119.1"/>
    <property type="molecule type" value="Genomic_DNA"/>
</dbReference>
<evidence type="ECO:0000313" key="12">
    <source>
        <dbReference type="EMBL" id="KKT91119.1"/>
    </source>
</evidence>
<evidence type="ECO:0000256" key="8">
    <source>
        <dbReference type="ARBA" id="ARBA00047380"/>
    </source>
</evidence>
<dbReference type="SUPFAM" id="SSF89095">
    <property type="entry name" value="GatB/YqeY motif"/>
    <property type="match status" value="1"/>
</dbReference>
<dbReference type="AlphaFoldDB" id="A0A0G1P410"/>
<feature type="domain" description="Asn/Gln amidotransferase" evidence="11">
    <location>
        <begin position="326"/>
        <end position="479"/>
    </location>
</feature>
<dbReference type="Pfam" id="PF02934">
    <property type="entry name" value="GatB_N"/>
    <property type="match status" value="1"/>
</dbReference>
<dbReference type="NCBIfam" id="NF004014">
    <property type="entry name" value="PRK05477.1-4"/>
    <property type="match status" value="1"/>
</dbReference>
<evidence type="ECO:0000313" key="13">
    <source>
        <dbReference type="Proteomes" id="UP000033966"/>
    </source>
</evidence>
<dbReference type="NCBIfam" id="NF004012">
    <property type="entry name" value="PRK05477.1-2"/>
    <property type="match status" value="1"/>
</dbReference>
<dbReference type="InterPro" id="IPR006075">
    <property type="entry name" value="Asn/Gln-tRNA_Trfase_suB/E_cat"/>
</dbReference>
<dbReference type="Proteomes" id="UP000033966">
    <property type="component" value="Unassembled WGS sequence"/>
</dbReference>
<sequence>MSYVPTIGLEVHAELKTKSKMFCACANDPLEIKPNVNVCPVCLAHPGAMPTINREAVESVIKFGLAVGGEIATHSHFDRKSYFYPDLPKGYQISQYEEPLVVGGKLHDVRITRVHLEEDTGRLLHELPDLPKGTKPASFVDYNRAGVPLMELVTEPDIKNGEQALLFAKELQRILRYLGVSDADMEKGQMRVEVNISLAPEGAKEYGTKVEVKNINSFKAAADSIDCEIKRQTELLENGEKVVQETRGWNDKKRTTVSQRSKESAHDYRYFPEPDLPSLTFSKEKIEELYTSLPELPEAKRRRLMREFNLSREQAEALIEDIDIANYFEAAASELRGKIAETDFSLLLNYLTSDLKGIANTEKKKISELRVSPEHLAHLVYLLQLGTLSSRLAKDLLPAMAESGEDPETLMEKLSIKKMGGDEDLLPVVREIIEKNPKAIEDYKNGKENSLQFLVGQGMAKTKGQADPERLRALFKEELKNK</sequence>
<evidence type="ECO:0000256" key="9">
    <source>
        <dbReference type="ARBA" id="ARBA00047913"/>
    </source>
</evidence>
<dbReference type="InterPro" id="IPR042114">
    <property type="entry name" value="GatB_C_1"/>
</dbReference>
<dbReference type="GO" id="GO:0016740">
    <property type="term" value="F:transferase activity"/>
    <property type="evidence" value="ECO:0007669"/>
    <property type="project" value="UniProtKB-KW"/>
</dbReference>
<dbReference type="Pfam" id="PF02637">
    <property type="entry name" value="GatB_Yqey"/>
    <property type="match status" value="1"/>
</dbReference>
<name>A0A0G1P410_9BACT</name>
<dbReference type="InterPro" id="IPR018027">
    <property type="entry name" value="Asn/Gln_amidotransferase"/>
</dbReference>
<organism evidence="12 13">
    <name type="scientific">Candidatus Jorgensenbacteria bacterium GW2011_GWA2_45_13</name>
    <dbReference type="NCBI Taxonomy" id="1618662"/>
    <lineage>
        <taxon>Bacteria</taxon>
        <taxon>Candidatus Joergenseniibacteriota</taxon>
    </lineage>
</organism>
<dbReference type="InterPro" id="IPR004413">
    <property type="entry name" value="GatB"/>
</dbReference>
<dbReference type="HAMAP" id="MF_00121">
    <property type="entry name" value="GatB"/>
    <property type="match status" value="1"/>
</dbReference>
<dbReference type="GO" id="GO:0005524">
    <property type="term" value="F:ATP binding"/>
    <property type="evidence" value="ECO:0007669"/>
    <property type="project" value="UniProtKB-KW"/>
</dbReference>
<evidence type="ECO:0000256" key="2">
    <source>
        <dbReference type="ARBA" id="ARBA00011123"/>
    </source>
</evidence>
<keyword evidence="6 10" id="KW-0648">Protein biosynthesis</keyword>
<accession>A0A0G1P410</accession>
<dbReference type="InterPro" id="IPR023168">
    <property type="entry name" value="GatB_Yqey_C_2"/>
</dbReference>
<dbReference type="PROSITE" id="PS01234">
    <property type="entry name" value="GATB"/>
    <property type="match status" value="1"/>
</dbReference>
<dbReference type="InterPro" id="IPR014746">
    <property type="entry name" value="Gln_synth/guanido_kin_cat_dom"/>
</dbReference>
<dbReference type="InterPro" id="IPR017958">
    <property type="entry name" value="Gln-tRNA_amidoTrfase_suB_CS"/>
</dbReference>
<evidence type="ECO:0000256" key="7">
    <source>
        <dbReference type="ARBA" id="ARBA00024799"/>
    </source>
</evidence>
<dbReference type="Gene3D" id="1.10.150.380">
    <property type="entry name" value="GatB domain, N-terminal subdomain"/>
    <property type="match status" value="1"/>
</dbReference>
<dbReference type="SMART" id="SM00845">
    <property type="entry name" value="GatB_Yqey"/>
    <property type="match status" value="1"/>
</dbReference>
<dbReference type="Gene3D" id="1.10.10.410">
    <property type="match status" value="1"/>
</dbReference>
<comment type="catalytic activity">
    <reaction evidence="8 10">
        <text>L-aspartyl-tRNA(Asn) + L-glutamine + ATP + H2O = L-asparaginyl-tRNA(Asn) + L-glutamate + ADP + phosphate + 2 H(+)</text>
        <dbReference type="Rhea" id="RHEA:14513"/>
        <dbReference type="Rhea" id="RHEA-COMP:9674"/>
        <dbReference type="Rhea" id="RHEA-COMP:9677"/>
        <dbReference type="ChEBI" id="CHEBI:15377"/>
        <dbReference type="ChEBI" id="CHEBI:15378"/>
        <dbReference type="ChEBI" id="CHEBI:29985"/>
        <dbReference type="ChEBI" id="CHEBI:30616"/>
        <dbReference type="ChEBI" id="CHEBI:43474"/>
        <dbReference type="ChEBI" id="CHEBI:58359"/>
        <dbReference type="ChEBI" id="CHEBI:78515"/>
        <dbReference type="ChEBI" id="CHEBI:78516"/>
        <dbReference type="ChEBI" id="CHEBI:456216"/>
    </reaction>
</comment>
<comment type="catalytic activity">
    <reaction evidence="9 10">
        <text>L-glutamyl-tRNA(Gln) + L-glutamine + ATP + H2O = L-glutaminyl-tRNA(Gln) + L-glutamate + ADP + phosphate + H(+)</text>
        <dbReference type="Rhea" id="RHEA:17521"/>
        <dbReference type="Rhea" id="RHEA-COMP:9681"/>
        <dbReference type="Rhea" id="RHEA-COMP:9684"/>
        <dbReference type="ChEBI" id="CHEBI:15377"/>
        <dbReference type="ChEBI" id="CHEBI:15378"/>
        <dbReference type="ChEBI" id="CHEBI:29985"/>
        <dbReference type="ChEBI" id="CHEBI:30616"/>
        <dbReference type="ChEBI" id="CHEBI:43474"/>
        <dbReference type="ChEBI" id="CHEBI:58359"/>
        <dbReference type="ChEBI" id="CHEBI:78520"/>
        <dbReference type="ChEBI" id="CHEBI:78521"/>
        <dbReference type="ChEBI" id="CHEBI:456216"/>
    </reaction>
</comment>
<evidence type="ECO:0000256" key="4">
    <source>
        <dbReference type="ARBA" id="ARBA00022741"/>
    </source>
</evidence>
<dbReference type="FunFam" id="1.10.10.410:FF:000001">
    <property type="entry name" value="Aspartyl/glutamyl-tRNA(Asn/Gln) amidotransferase subunit B"/>
    <property type="match status" value="1"/>
</dbReference>
<dbReference type="GO" id="GO:0050567">
    <property type="term" value="F:glutaminyl-tRNA synthase (glutamine-hydrolyzing) activity"/>
    <property type="evidence" value="ECO:0007669"/>
    <property type="project" value="UniProtKB-UniRule"/>
</dbReference>
<dbReference type="InterPro" id="IPR003789">
    <property type="entry name" value="Asn/Gln_tRNA_amidoTrase-B-like"/>
</dbReference>
<comment type="similarity">
    <text evidence="1 10">Belongs to the GatB/GatE family. GatB subfamily.</text>
</comment>
<reference evidence="12 13" key="1">
    <citation type="journal article" date="2015" name="Nature">
        <title>rRNA introns, odd ribosomes, and small enigmatic genomes across a large radiation of phyla.</title>
        <authorList>
            <person name="Brown C.T."/>
            <person name="Hug L.A."/>
            <person name="Thomas B.C."/>
            <person name="Sharon I."/>
            <person name="Castelle C.J."/>
            <person name="Singh A."/>
            <person name="Wilkins M.J."/>
            <person name="Williams K.H."/>
            <person name="Banfield J.F."/>
        </authorList>
    </citation>
    <scope>NUCLEOTIDE SEQUENCE [LARGE SCALE GENOMIC DNA]</scope>
</reference>
<dbReference type="InterPro" id="IPR017959">
    <property type="entry name" value="Asn/Gln-tRNA_amidoTrfase_suB/E"/>
</dbReference>
<comment type="subunit">
    <text evidence="2 10">Heterotrimer of A, B and C subunits.</text>
</comment>
<evidence type="ECO:0000256" key="3">
    <source>
        <dbReference type="ARBA" id="ARBA00022598"/>
    </source>
</evidence>
<evidence type="ECO:0000256" key="5">
    <source>
        <dbReference type="ARBA" id="ARBA00022840"/>
    </source>
</evidence>
<proteinExistence type="inferred from homology"/>
<dbReference type="GO" id="GO:0006412">
    <property type="term" value="P:translation"/>
    <property type="evidence" value="ECO:0007669"/>
    <property type="project" value="UniProtKB-UniRule"/>
</dbReference>
<evidence type="ECO:0000256" key="10">
    <source>
        <dbReference type="HAMAP-Rule" id="MF_00121"/>
    </source>
</evidence>
<gene>
    <name evidence="10" type="primary">gatB</name>
    <name evidence="12" type="ORF">UW92_C0018G0019</name>
</gene>
<keyword evidence="4 10" id="KW-0547">Nucleotide-binding</keyword>
<evidence type="ECO:0000256" key="6">
    <source>
        <dbReference type="ARBA" id="ARBA00022917"/>
    </source>
</evidence>
<keyword evidence="5 10" id="KW-0067">ATP-binding</keyword>
<dbReference type="PANTHER" id="PTHR11659">
    <property type="entry name" value="GLUTAMYL-TRNA GLN AMIDOTRANSFERASE SUBUNIT B MITOCHONDRIAL AND PROKARYOTIC PET112-RELATED"/>
    <property type="match status" value="1"/>
</dbReference>